<dbReference type="FunFam" id="3.30.450.20:FF:000012">
    <property type="entry name" value="Calcium channel, voltage-dependent, alpha2/delta subunit 3"/>
    <property type="match status" value="1"/>
</dbReference>
<evidence type="ECO:0000256" key="9">
    <source>
        <dbReference type="ARBA" id="ARBA00022837"/>
    </source>
</evidence>
<dbReference type="Proteomes" id="UP000518266">
    <property type="component" value="Unassembled WGS sequence"/>
</dbReference>
<dbReference type="Pfam" id="PF08473">
    <property type="entry name" value="VGCC_alpha2"/>
    <property type="match status" value="1"/>
</dbReference>
<evidence type="ECO:0000256" key="10">
    <source>
        <dbReference type="ARBA" id="ARBA00022882"/>
    </source>
</evidence>
<comment type="similarity">
    <text evidence="2">Belongs to the calcium channel subunit alpha-2/delta family.</text>
</comment>
<keyword evidence="3" id="KW-0813">Transport</keyword>
<dbReference type="PROSITE" id="PS50234">
    <property type="entry name" value="VWFA"/>
    <property type="match status" value="1"/>
</dbReference>
<keyword evidence="20" id="KW-1185">Reference proteome</keyword>
<keyword evidence="8" id="KW-0732">Signal</keyword>
<sequence>MDNSQLPFAKAQPRPAPRTAAHIAMNDLVGQHREKKNPRWKHKPTHSLCAHREGILPKMQVDRSCVVSSAWCACLILLFSTLGTRVSEVGGTHQSIPPSVVKLWASAFGGEIKSISAKYSGSQLLQKKYKEFERAVRVDEIDGLRLVKRLADDMEEMFHKKAEAMKRLVEAAEEAHLQHEEDPDLQYEYFNAVLINEVDEEGNSVELGGDFLLQPNDHFNNLSVNLNSAIVNGVFWSEALNKVFVDNFERDPSLIWQYFGSAKGFFRQYPGIKWKPDEHGVIAFDCRNRKWYIQAATSPKNVVILVDVSGSMKGLRLTIARQTVSSILDTLGDDDFFNIIAYNEELHYVESCLNGTLVQADVPNKDHFRERLEKLFAKGIGMLDIALTEAFNLLGDFNETGRGSECSQAIMLVTDGAVDTYDAIFAKYNWPDRKVRIFPYLIGRESAFADNLNGWPVLTKLNTSSSFLSSSSSLCPTGYFTQISTLADVQENVMEYLHVLSRPKVIDREHDTVWTEAYIDNTMDDGKCPVLMTTVAMPVFSTKNETRNRGILLGVVGTDVPVSELLKTIPKYKLGIHGYAFAITNNGYILTHPDLRPLYGDGKKRKRKPNYSSVDLFEGNGRIRRTRNAMVNRKTGTFSMEVKKSVDKGKRVLVLHNDYYYTDIKGLLSEAMESFSSEECHSGGRLHDLEHPDVALADEWTYCNTDEHPEHRYLSQIEAIKLYLSGHEPHLQCDKELIQEVLFDAVVTAPLEAYWTSLVLNKSENSDKGVEIAYLGSRTGLSRINLFVVPDELTNQDFLTAEDKEGVFNADHFPPVVQEGSRTSSWDLRLLATLQLRIRKQSVVLASTAIQLLDERKSPIAAAVGIQMKLEFFQKKFWTASRQCAALDGKCSISCDDENINCYLIDNNGFVLVAEDYTLTGKFFGEAEGAVMSKLLQMGSFKRVTLYDYQALCWAFSESSDSGHTLLDPYFAFFSAVKWILTELVIFLVEFNLYSWWHSDLTAKAQRIGRSMQVPCDTEYPAFISERTIKENTGNVLCDPADPSSNLFMVVVDNKCDCSMFEPITMDPIEIMLKMQKDRRRPDTCHPFHPEENSMECGGAVGLTPSLAATLLCFLLALFP</sequence>
<evidence type="ECO:0000256" key="7">
    <source>
        <dbReference type="ARBA" id="ARBA00022723"/>
    </source>
</evidence>
<evidence type="ECO:0000256" key="8">
    <source>
        <dbReference type="ARBA" id="ARBA00022729"/>
    </source>
</evidence>
<evidence type="ECO:0000313" key="20">
    <source>
        <dbReference type="Proteomes" id="UP000518266"/>
    </source>
</evidence>
<dbReference type="GO" id="GO:0005245">
    <property type="term" value="F:voltage-gated calcium channel activity"/>
    <property type="evidence" value="ECO:0007669"/>
    <property type="project" value="TreeGrafter"/>
</dbReference>
<evidence type="ECO:0000259" key="18">
    <source>
        <dbReference type="PROSITE" id="PS50234"/>
    </source>
</evidence>
<name>A0A7J5ZIL7_DISMA</name>
<dbReference type="Pfam" id="PF13519">
    <property type="entry name" value="VWA_2"/>
    <property type="match status" value="1"/>
</dbReference>
<dbReference type="GO" id="GO:0005891">
    <property type="term" value="C:voltage-gated calcium channel complex"/>
    <property type="evidence" value="ECO:0007669"/>
    <property type="project" value="TreeGrafter"/>
</dbReference>
<feature type="coiled-coil region" evidence="17">
    <location>
        <begin position="154"/>
        <end position="182"/>
    </location>
</feature>
<keyword evidence="4" id="KW-0109">Calcium transport</keyword>
<protein>
    <recommendedName>
        <fullName evidence="18">VWFA domain-containing protein</fullName>
    </recommendedName>
</protein>
<evidence type="ECO:0000256" key="3">
    <source>
        <dbReference type="ARBA" id="ARBA00022448"/>
    </source>
</evidence>
<dbReference type="SMART" id="SM00327">
    <property type="entry name" value="VWA"/>
    <property type="match status" value="1"/>
</dbReference>
<keyword evidence="12" id="KW-0406">Ion transport</keyword>
<dbReference type="FunFam" id="3.40.50.410:FF:000007">
    <property type="entry name" value="Calcium voltage-gated channel auxiliary subunit alpha2delta 3"/>
    <property type="match status" value="1"/>
</dbReference>
<keyword evidence="15" id="KW-0325">Glycoprotein</keyword>
<comment type="caution">
    <text evidence="19">The sequence shown here is derived from an EMBL/GenBank/DDBJ whole genome shotgun (WGS) entry which is preliminary data.</text>
</comment>
<comment type="subcellular location">
    <subcellularLocation>
        <location evidence="1">Membrane</location>
        <topology evidence="1">Single-pass type I membrane protein</topology>
    </subcellularLocation>
</comment>
<feature type="domain" description="VWFA" evidence="18">
    <location>
        <begin position="301"/>
        <end position="497"/>
    </location>
</feature>
<accession>A0A7J5ZIL7</accession>
<evidence type="ECO:0000256" key="4">
    <source>
        <dbReference type="ARBA" id="ARBA00022568"/>
    </source>
</evidence>
<dbReference type="PANTHER" id="PTHR10166:SF25">
    <property type="entry name" value="VOLTAGE-DEPENDENT CALCIUM CHANNEL SUBUNIT ALPHA-2_DELTA-3"/>
    <property type="match status" value="1"/>
</dbReference>
<dbReference type="InterPro" id="IPR002035">
    <property type="entry name" value="VWF_A"/>
</dbReference>
<dbReference type="InterPro" id="IPR013680">
    <property type="entry name" value="VDCC_a2/dsu"/>
</dbReference>
<keyword evidence="7" id="KW-0479">Metal-binding</keyword>
<keyword evidence="13" id="KW-0472">Membrane</keyword>
<dbReference type="SUPFAM" id="SSF53300">
    <property type="entry name" value="vWA-like"/>
    <property type="match status" value="1"/>
</dbReference>
<dbReference type="Pfam" id="PF08399">
    <property type="entry name" value="VWA_N"/>
    <property type="match status" value="1"/>
</dbReference>
<keyword evidence="11" id="KW-1133">Transmembrane helix</keyword>
<dbReference type="EMBL" id="JAAKFY010000002">
    <property type="protein sequence ID" value="KAF3860517.1"/>
    <property type="molecule type" value="Genomic_DNA"/>
</dbReference>
<keyword evidence="16" id="KW-0407">Ion channel</keyword>
<dbReference type="Gene3D" id="3.30.450.20">
    <property type="entry name" value="PAS domain"/>
    <property type="match status" value="1"/>
</dbReference>
<evidence type="ECO:0000256" key="2">
    <source>
        <dbReference type="ARBA" id="ARBA00007060"/>
    </source>
</evidence>
<keyword evidence="10" id="KW-0851">Voltage-gated channel</keyword>
<organism evidence="19 20">
    <name type="scientific">Dissostichus mawsoni</name>
    <name type="common">Antarctic cod</name>
    <dbReference type="NCBI Taxonomy" id="36200"/>
    <lineage>
        <taxon>Eukaryota</taxon>
        <taxon>Metazoa</taxon>
        <taxon>Chordata</taxon>
        <taxon>Craniata</taxon>
        <taxon>Vertebrata</taxon>
        <taxon>Euteleostomi</taxon>
        <taxon>Actinopterygii</taxon>
        <taxon>Neopterygii</taxon>
        <taxon>Teleostei</taxon>
        <taxon>Neoteleostei</taxon>
        <taxon>Acanthomorphata</taxon>
        <taxon>Eupercaria</taxon>
        <taxon>Perciformes</taxon>
        <taxon>Notothenioidei</taxon>
        <taxon>Nototheniidae</taxon>
        <taxon>Dissostichus</taxon>
    </lineage>
</organism>
<evidence type="ECO:0000256" key="1">
    <source>
        <dbReference type="ARBA" id="ARBA00004479"/>
    </source>
</evidence>
<dbReference type="InterPro" id="IPR036465">
    <property type="entry name" value="vWFA_dom_sf"/>
</dbReference>
<evidence type="ECO:0000256" key="13">
    <source>
        <dbReference type="ARBA" id="ARBA00023136"/>
    </source>
</evidence>
<keyword evidence="17" id="KW-0175">Coiled coil</keyword>
<feature type="non-terminal residue" evidence="19">
    <location>
        <position position="1120"/>
    </location>
</feature>
<evidence type="ECO:0000256" key="17">
    <source>
        <dbReference type="SAM" id="Coils"/>
    </source>
</evidence>
<evidence type="ECO:0000256" key="11">
    <source>
        <dbReference type="ARBA" id="ARBA00022989"/>
    </source>
</evidence>
<dbReference type="Gene3D" id="3.40.50.410">
    <property type="entry name" value="von Willebrand factor, type A domain"/>
    <property type="match status" value="1"/>
</dbReference>
<evidence type="ECO:0000256" key="15">
    <source>
        <dbReference type="ARBA" id="ARBA00023180"/>
    </source>
</evidence>
<evidence type="ECO:0000256" key="12">
    <source>
        <dbReference type="ARBA" id="ARBA00023065"/>
    </source>
</evidence>
<dbReference type="OrthoDB" id="10054666at2759"/>
<keyword evidence="5" id="KW-0107">Calcium channel</keyword>
<dbReference type="CDD" id="cd01463">
    <property type="entry name" value="vWA_VGCC_like"/>
    <property type="match status" value="1"/>
</dbReference>
<keyword evidence="6" id="KW-0812">Transmembrane</keyword>
<dbReference type="GO" id="GO:0046872">
    <property type="term" value="F:metal ion binding"/>
    <property type="evidence" value="ECO:0007669"/>
    <property type="project" value="UniProtKB-KW"/>
</dbReference>
<gene>
    <name evidence="19" type="ORF">F7725_000772</name>
</gene>
<evidence type="ECO:0000256" key="5">
    <source>
        <dbReference type="ARBA" id="ARBA00022673"/>
    </source>
</evidence>
<evidence type="ECO:0000256" key="14">
    <source>
        <dbReference type="ARBA" id="ARBA00023157"/>
    </source>
</evidence>
<keyword evidence="14" id="KW-1015">Disulfide bond</keyword>
<proteinExistence type="inferred from homology"/>
<reference evidence="19 20" key="1">
    <citation type="submission" date="2020-03" db="EMBL/GenBank/DDBJ databases">
        <title>Dissostichus mawsoni Genome sequencing and assembly.</title>
        <authorList>
            <person name="Park H."/>
        </authorList>
    </citation>
    <scope>NUCLEOTIDE SEQUENCE [LARGE SCALE GENOMIC DNA]</scope>
    <source>
        <strain evidence="19">DM0001</strain>
        <tissue evidence="19">Muscle</tissue>
    </source>
</reference>
<dbReference type="PANTHER" id="PTHR10166">
    <property type="entry name" value="VOLTAGE-DEPENDENT CALCIUM CHANNEL SUBUNIT ALPHA-2/DELTA-RELATED"/>
    <property type="match status" value="1"/>
</dbReference>
<evidence type="ECO:0000313" key="19">
    <source>
        <dbReference type="EMBL" id="KAF3860517.1"/>
    </source>
</evidence>
<dbReference type="AlphaFoldDB" id="A0A7J5ZIL7"/>
<evidence type="ECO:0000256" key="16">
    <source>
        <dbReference type="ARBA" id="ARBA00023303"/>
    </source>
</evidence>
<dbReference type="InterPro" id="IPR013608">
    <property type="entry name" value="VWA_N"/>
</dbReference>
<dbReference type="InterPro" id="IPR051173">
    <property type="entry name" value="Ca_channel_alpha-2/delta"/>
</dbReference>
<keyword evidence="9" id="KW-0106">Calcium</keyword>
<evidence type="ECO:0000256" key="6">
    <source>
        <dbReference type="ARBA" id="ARBA00022692"/>
    </source>
</evidence>